<accession>A0ACB8AGB7</accession>
<reference evidence="1" key="1">
    <citation type="journal article" date="2021" name="New Phytol.">
        <title>Evolutionary innovations through gain and loss of genes in the ectomycorrhizal Boletales.</title>
        <authorList>
            <person name="Wu G."/>
            <person name="Miyauchi S."/>
            <person name="Morin E."/>
            <person name="Kuo A."/>
            <person name="Drula E."/>
            <person name="Varga T."/>
            <person name="Kohler A."/>
            <person name="Feng B."/>
            <person name="Cao Y."/>
            <person name="Lipzen A."/>
            <person name="Daum C."/>
            <person name="Hundley H."/>
            <person name="Pangilinan J."/>
            <person name="Johnson J."/>
            <person name="Barry K."/>
            <person name="LaButti K."/>
            <person name="Ng V."/>
            <person name="Ahrendt S."/>
            <person name="Min B."/>
            <person name="Choi I.G."/>
            <person name="Park H."/>
            <person name="Plett J.M."/>
            <person name="Magnuson J."/>
            <person name="Spatafora J.W."/>
            <person name="Nagy L.G."/>
            <person name="Henrissat B."/>
            <person name="Grigoriev I.V."/>
            <person name="Yang Z.L."/>
            <person name="Xu J."/>
            <person name="Martin F.M."/>
        </authorList>
    </citation>
    <scope>NUCLEOTIDE SEQUENCE</scope>
    <source>
        <strain evidence="1">ATCC 28755</strain>
    </source>
</reference>
<evidence type="ECO:0000313" key="2">
    <source>
        <dbReference type="Proteomes" id="UP000790377"/>
    </source>
</evidence>
<comment type="caution">
    <text evidence="1">The sequence shown here is derived from an EMBL/GenBank/DDBJ whole genome shotgun (WGS) entry which is preliminary data.</text>
</comment>
<protein>
    <submittedName>
        <fullName evidence="1">Metallo-dependent hydrolase</fullName>
    </submittedName>
</protein>
<sequence>MSPTTLAGPAAAALASLSSQDIAFLEALPKAELHAHLNGSIPINTLLDLANAHPPEDPHLPSDIFTYLKRLQAGVVLSEPSDFFMLFPAIYALTSTPEALAIATRAVLESFLCPQALSGATQCTYLELRTTPRSTPHMSRYVYLTTVLAEIDKFPGASLIISIDRRMSDSDVRECVDLAISLHGEGRKVAGLDLCGDPTKGDMSTFEPHFKRAKKSGLGLTVHIAELPTSAVSECFTLLDWYPDRLGHATFLDDATKATYFMGSGAAFFTSCNGNGVKYQPSIPSKYTPCVEICLTSNLLWVSTVPSLDAHHIQYYLEKDHPIAISTDDTLPFRTSLLAEYALLLAKPPLGIGLTHSEVAKIAQMSLDSRFTDDTAV</sequence>
<organism evidence="1 2">
    <name type="scientific">Hygrophoropsis aurantiaca</name>
    <dbReference type="NCBI Taxonomy" id="72124"/>
    <lineage>
        <taxon>Eukaryota</taxon>
        <taxon>Fungi</taxon>
        <taxon>Dikarya</taxon>
        <taxon>Basidiomycota</taxon>
        <taxon>Agaricomycotina</taxon>
        <taxon>Agaricomycetes</taxon>
        <taxon>Agaricomycetidae</taxon>
        <taxon>Boletales</taxon>
        <taxon>Coniophorineae</taxon>
        <taxon>Hygrophoropsidaceae</taxon>
        <taxon>Hygrophoropsis</taxon>
    </lineage>
</organism>
<evidence type="ECO:0000313" key="1">
    <source>
        <dbReference type="EMBL" id="KAH7912280.1"/>
    </source>
</evidence>
<dbReference type="Proteomes" id="UP000790377">
    <property type="component" value="Unassembled WGS sequence"/>
</dbReference>
<dbReference type="EMBL" id="MU267655">
    <property type="protein sequence ID" value="KAH7912280.1"/>
    <property type="molecule type" value="Genomic_DNA"/>
</dbReference>
<name>A0ACB8AGB7_9AGAM</name>
<keyword evidence="2" id="KW-1185">Reference proteome</keyword>
<gene>
    <name evidence="1" type="ORF">BJ138DRAFT_1004810</name>
</gene>
<keyword evidence="1" id="KW-0378">Hydrolase</keyword>
<proteinExistence type="predicted"/>